<accession>A0A562URD0</accession>
<name>A0A562URD0_9ACTN</name>
<feature type="chain" id="PRO_5039539439" evidence="2">
    <location>
        <begin position="20"/>
        <end position="140"/>
    </location>
</feature>
<dbReference type="PROSITE" id="PS51257">
    <property type="entry name" value="PROKAR_LIPOPROTEIN"/>
    <property type="match status" value="1"/>
</dbReference>
<keyword evidence="2" id="KW-0732">Signal</keyword>
<comment type="caution">
    <text evidence="3">The sequence shown here is derived from an EMBL/GenBank/DDBJ whole genome shotgun (WGS) entry which is preliminary data.</text>
</comment>
<keyword evidence="3" id="KW-0645">Protease</keyword>
<dbReference type="InterPro" id="IPR013784">
    <property type="entry name" value="Carb-bd-like_fold"/>
</dbReference>
<feature type="signal peptide" evidence="2">
    <location>
        <begin position="1"/>
        <end position="19"/>
    </location>
</feature>
<protein>
    <submittedName>
        <fullName evidence="3">Carboxypeptidase family protein</fullName>
    </submittedName>
</protein>
<dbReference type="AlphaFoldDB" id="A0A562URD0"/>
<feature type="region of interest" description="Disordered" evidence="1">
    <location>
        <begin position="23"/>
        <end position="48"/>
    </location>
</feature>
<dbReference type="GO" id="GO:0030246">
    <property type="term" value="F:carbohydrate binding"/>
    <property type="evidence" value="ECO:0007669"/>
    <property type="project" value="InterPro"/>
</dbReference>
<dbReference type="Pfam" id="PF13620">
    <property type="entry name" value="CarboxypepD_reg"/>
    <property type="match status" value="1"/>
</dbReference>
<evidence type="ECO:0000313" key="4">
    <source>
        <dbReference type="Proteomes" id="UP000321617"/>
    </source>
</evidence>
<keyword evidence="3" id="KW-0378">Hydrolase</keyword>
<proteinExistence type="predicted"/>
<keyword evidence="4" id="KW-1185">Reference proteome</keyword>
<dbReference type="Proteomes" id="UP000321617">
    <property type="component" value="Unassembled WGS sequence"/>
</dbReference>
<evidence type="ECO:0000256" key="2">
    <source>
        <dbReference type="SAM" id="SignalP"/>
    </source>
</evidence>
<sequence>MVSRRIVSTAVVLLLAAVAGCGSGEPAGRTDPDAPVDDSSAVSPVAPEGTGTVTVTVVDAAGEPVAGAMVVPEVVESSRPGFAFSEEGRFTDAAGVYTLAAVPPGEYTVSVVVDGEVVAGPEDVTVTADATEALALTASG</sequence>
<keyword evidence="3" id="KW-0121">Carboxypeptidase</keyword>
<gene>
    <name evidence="3" type="ORF">LX16_4387</name>
</gene>
<dbReference type="SUPFAM" id="SSF49452">
    <property type="entry name" value="Starch-binding domain-like"/>
    <property type="match status" value="1"/>
</dbReference>
<dbReference type="EMBL" id="VLLL01000008">
    <property type="protein sequence ID" value="TWJ08166.1"/>
    <property type="molecule type" value="Genomic_DNA"/>
</dbReference>
<evidence type="ECO:0000313" key="3">
    <source>
        <dbReference type="EMBL" id="TWJ08166.1"/>
    </source>
</evidence>
<reference evidence="3 4" key="1">
    <citation type="journal article" date="2013" name="Stand. Genomic Sci.">
        <title>Genomic Encyclopedia of Type Strains, Phase I: The one thousand microbial genomes (KMG-I) project.</title>
        <authorList>
            <person name="Kyrpides N.C."/>
            <person name="Woyke T."/>
            <person name="Eisen J.A."/>
            <person name="Garrity G."/>
            <person name="Lilburn T.G."/>
            <person name="Beck B.J."/>
            <person name="Whitman W.B."/>
            <person name="Hugenholtz P."/>
            <person name="Klenk H.P."/>
        </authorList>
    </citation>
    <scope>NUCLEOTIDE SEQUENCE [LARGE SCALE GENOMIC DNA]</scope>
    <source>
        <strain evidence="3 4">DSM 45044</strain>
    </source>
</reference>
<organism evidence="3 4">
    <name type="scientific">Stackebrandtia albiflava</name>
    <dbReference type="NCBI Taxonomy" id="406432"/>
    <lineage>
        <taxon>Bacteria</taxon>
        <taxon>Bacillati</taxon>
        <taxon>Actinomycetota</taxon>
        <taxon>Actinomycetes</taxon>
        <taxon>Glycomycetales</taxon>
        <taxon>Glycomycetaceae</taxon>
        <taxon>Stackebrandtia</taxon>
    </lineage>
</organism>
<dbReference type="Gene3D" id="2.60.40.1120">
    <property type="entry name" value="Carboxypeptidase-like, regulatory domain"/>
    <property type="match status" value="1"/>
</dbReference>
<dbReference type="GO" id="GO:0004180">
    <property type="term" value="F:carboxypeptidase activity"/>
    <property type="evidence" value="ECO:0007669"/>
    <property type="project" value="UniProtKB-KW"/>
</dbReference>
<evidence type="ECO:0000256" key="1">
    <source>
        <dbReference type="SAM" id="MobiDB-lite"/>
    </source>
</evidence>